<organism evidence="1 2">
    <name type="scientific">Dermatophagoides pteronyssinus</name>
    <name type="common">European house dust mite</name>
    <dbReference type="NCBI Taxonomy" id="6956"/>
    <lineage>
        <taxon>Eukaryota</taxon>
        <taxon>Metazoa</taxon>
        <taxon>Ecdysozoa</taxon>
        <taxon>Arthropoda</taxon>
        <taxon>Chelicerata</taxon>
        <taxon>Arachnida</taxon>
        <taxon>Acari</taxon>
        <taxon>Acariformes</taxon>
        <taxon>Sarcoptiformes</taxon>
        <taxon>Astigmata</taxon>
        <taxon>Psoroptidia</taxon>
        <taxon>Analgoidea</taxon>
        <taxon>Pyroglyphidae</taxon>
        <taxon>Dermatophagoidinae</taxon>
        <taxon>Dermatophagoides</taxon>
    </lineage>
</organism>
<dbReference type="Proteomes" id="UP000887458">
    <property type="component" value="Unassembled WGS sequence"/>
</dbReference>
<comment type="caution">
    <text evidence="1">The sequence shown here is derived from an EMBL/GenBank/DDBJ whole genome shotgun (WGS) entry which is preliminary data.</text>
</comment>
<dbReference type="EMBL" id="NJHN03000032">
    <property type="protein sequence ID" value="KAH9423343.1"/>
    <property type="molecule type" value="Genomic_DNA"/>
</dbReference>
<reference evidence="1 2" key="2">
    <citation type="journal article" date="2022" name="Mol. Biol. Evol.">
        <title>Comparative Genomics Reveals Insights into the Divergent Evolution of Astigmatic Mites and Household Pest Adaptations.</title>
        <authorList>
            <person name="Xiong Q."/>
            <person name="Wan A.T."/>
            <person name="Liu X."/>
            <person name="Fung C.S."/>
            <person name="Xiao X."/>
            <person name="Malainual N."/>
            <person name="Hou J."/>
            <person name="Wang L."/>
            <person name="Wang M."/>
            <person name="Yang K.Y."/>
            <person name="Cui Y."/>
            <person name="Leung E.L."/>
            <person name="Nong W."/>
            <person name="Shin S.K."/>
            <person name="Au S.W."/>
            <person name="Jeong K.Y."/>
            <person name="Chew F.T."/>
            <person name="Hui J.H."/>
            <person name="Leung T.F."/>
            <person name="Tungtrongchitr A."/>
            <person name="Zhong N."/>
            <person name="Liu Z."/>
            <person name="Tsui S.K."/>
        </authorList>
    </citation>
    <scope>NUCLEOTIDE SEQUENCE [LARGE SCALE GENOMIC DNA]</scope>
    <source>
        <strain evidence="1">Derp</strain>
    </source>
</reference>
<evidence type="ECO:0000313" key="1">
    <source>
        <dbReference type="EMBL" id="KAH9423343.1"/>
    </source>
</evidence>
<accession>A0ABQ8JL64</accession>
<keyword evidence="2" id="KW-1185">Reference proteome</keyword>
<proteinExistence type="predicted"/>
<protein>
    <recommendedName>
        <fullName evidence="3">DDE Tnp4 domain-containing protein</fullName>
    </recommendedName>
</protein>
<gene>
    <name evidence="1" type="ORF">DERP_003622</name>
</gene>
<sequence length="93" mass="10884">MDHYQSFYLNVYTLIEYFHPMGEKGKNFICEQNPQHFIYPSIIFEHKLKRYKRIKCMSIILDTSNANVVAIHFLGPLPNGRNADLLNCLSGFD</sequence>
<evidence type="ECO:0008006" key="3">
    <source>
        <dbReference type="Google" id="ProtNLM"/>
    </source>
</evidence>
<evidence type="ECO:0000313" key="2">
    <source>
        <dbReference type="Proteomes" id="UP000887458"/>
    </source>
</evidence>
<reference evidence="1 2" key="1">
    <citation type="journal article" date="2018" name="J. Allergy Clin. Immunol.">
        <title>High-quality assembly of Dermatophagoides pteronyssinus genome and transcriptome reveals a wide range of novel allergens.</title>
        <authorList>
            <person name="Liu X.Y."/>
            <person name="Yang K.Y."/>
            <person name="Wang M.Q."/>
            <person name="Kwok J.S."/>
            <person name="Zeng X."/>
            <person name="Yang Z."/>
            <person name="Xiao X.J."/>
            <person name="Lau C.P."/>
            <person name="Li Y."/>
            <person name="Huang Z.M."/>
            <person name="Ba J.G."/>
            <person name="Yim A.K."/>
            <person name="Ouyang C.Y."/>
            <person name="Ngai S.M."/>
            <person name="Chan T.F."/>
            <person name="Leung E.L."/>
            <person name="Liu L."/>
            <person name="Liu Z.G."/>
            <person name="Tsui S.K."/>
        </authorList>
    </citation>
    <scope>NUCLEOTIDE SEQUENCE [LARGE SCALE GENOMIC DNA]</scope>
    <source>
        <strain evidence="1">Derp</strain>
    </source>
</reference>
<name>A0ABQ8JL64_DERPT</name>